<organism evidence="5 6">
    <name type="scientific">Terrimonas ginsenosidimutans</name>
    <dbReference type="NCBI Taxonomy" id="2908004"/>
    <lineage>
        <taxon>Bacteria</taxon>
        <taxon>Pseudomonadati</taxon>
        <taxon>Bacteroidota</taxon>
        <taxon>Chitinophagia</taxon>
        <taxon>Chitinophagales</taxon>
        <taxon>Chitinophagaceae</taxon>
        <taxon>Terrimonas</taxon>
    </lineage>
</organism>
<dbReference type="Pfam" id="PF13458">
    <property type="entry name" value="Peripla_BP_6"/>
    <property type="match status" value="1"/>
</dbReference>
<dbReference type="PANTHER" id="PTHR30483:SF6">
    <property type="entry name" value="PERIPLASMIC BINDING PROTEIN OF ABC TRANSPORTER FOR NATURAL AMINO ACIDS"/>
    <property type="match status" value="1"/>
</dbReference>
<accession>A0ABS9KPH0</accession>
<reference evidence="5" key="1">
    <citation type="submission" date="2022-01" db="EMBL/GenBank/DDBJ databases">
        <authorList>
            <person name="Jo J.-H."/>
            <person name="Im W.-T."/>
        </authorList>
    </citation>
    <scope>NUCLEOTIDE SEQUENCE</scope>
    <source>
        <strain evidence="5">NA20</strain>
    </source>
</reference>
<dbReference type="PANTHER" id="PTHR30483">
    <property type="entry name" value="LEUCINE-SPECIFIC-BINDING PROTEIN"/>
    <property type="match status" value="1"/>
</dbReference>
<comment type="similarity">
    <text evidence="1">Belongs to the leucine-binding protein family.</text>
</comment>
<dbReference type="CDD" id="cd06268">
    <property type="entry name" value="PBP1_ABC_transporter_LIVBP-like"/>
    <property type="match status" value="1"/>
</dbReference>
<evidence type="ECO:0000256" key="2">
    <source>
        <dbReference type="ARBA" id="ARBA00022729"/>
    </source>
</evidence>
<feature type="domain" description="Leucine-binding protein" evidence="4">
    <location>
        <begin position="67"/>
        <end position="339"/>
    </location>
</feature>
<name>A0ABS9KPH0_9BACT</name>
<sequence length="392" mass="44100">MKVVFSLVLACLACLQSIHAQESAAVAKPKIAIFAPLYLDSAFDATNEYRYSKTVFPKFINPGLEFYEGAQLALDSLAREGAGVEVFVYDTRSSKESLEDQLKRHELDDVKLIIAHCSSSEVRLFAEAAQKRNIPVINTTVPNDGGVSGNPYFVVLNPTLRTQVEGIYKYVQKYQATKQAVVFRKKGAIEDQIKTLLDEYTKTTSSVALKIKYVDLVDSFTVNQLKAQLDSNRSTVVISGTLDANFGKRLAQQLASISKSYPLSLIGMPTWDGVRDFARPEFNGLEIIYANPFYNPKSDKTSQDISAYFNNVMYARPSDMVFRGYEVTWKFAKLLIRYGNDLASNLGDKSNKVFTDFDIQPVLDRGSMTLQYFENKKLYFLRWQDGLIKGVN</sequence>
<dbReference type="Gene3D" id="3.40.50.2300">
    <property type="match status" value="2"/>
</dbReference>
<gene>
    <name evidence="5" type="ORF">LZZ85_07985</name>
</gene>
<dbReference type="SUPFAM" id="SSF53822">
    <property type="entry name" value="Periplasmic binding protein-like I"/>
    <property type="match status" value="1"/>
</dbReference>
<keyword evidence="2 3" id="KW-0732">Signal</keyword>
<evidence type="ECO:0000256" key="3">
    <source>
        <dbReference type="SAM" id="SignalP"/>
    </source>
</evidence>
<dbReference type="EMBL" id="JAKLTR010000004">
    <property type="protein sequence ID" value="MCG2614217.1"/>
    <property type="molecule type" value="Genomic_DNA"/>
</dbReference>
<evidence type="ECO:0000313" key="5">
    <source>
        <dbReference type="EMBL" id="MCG2614217.1"/>
    </source>
</evidence>
<dbReference type="InterPro" id="IPR051010">
    <property type="entry name" value="BCAA_transport"/>
</dbReference>
<evidence type="ECO:0000256" key="1">
    <source>
        <dbReference type="ARBA" id="ARBA00010062"/>
    </source>
</evidence>
<evidence type="ECO:0000259" key="4">
    <source>
        <dbReference type="Pfam" id="PF13458"/>
    </source>
</evidence>
<proteinExistence type="inferred from homology"/>
<protein>
    <submittedName>
        <fullName evidence="5">ABC transporter substrate-binding protein</fullName>
    </submittedName>
</protein>
<feature type="signal peptide" evidence="3">
    <location>
        <begin position="1"/>
        <end position="20"/>
    </location>
</feature>
<keyword evidence="6" id="KW-1185">Reference proteome</keyword>
<comment type="caution">
    <text evidence="5">The sequence shown here is derived from an EMBL/GenBank/DDBJ whole genome shotgun (WGS) entry which is preliminary data.</text>
</comment>
<feature type="chain" id="PRO_5045051245" evidence="3">
    <location>
        <begin position="21"/>
        <end position="392"/>
    </location>
</feature>
<evidence type="ECO:0000313" key="6">
    <source>
        <dbReference type="Proteomes" id="UP001165367"/>
    </source>
</evidence>
<dbReference type="InterPro" id="IPR028081">
    <property type="entry name" value="Leu-bd"/>
</dbReference>
<dbReference type="InterPro" id="IPR028082">
    <property type="entry name" value="Peripla_BP_I"/>
</dbReference>
<dbReference type="Proteomes" id="UP001165367">
    <property type="component" value="Unassembled WGS sequence"/>
</dbReference>
<dbReference type="RefSeq" id="WP_237870430.1">
    <property type="nucleotide sequence ID" value="NZ_JAKLTR010000004.1"/>
</dbReference>